<feature type="region of interest" description="Disordered" evidence="2">
    <location>
        <begin position="1"/>
        <end position="41"/>
    </location>
</feature>
<dbReference type="InterPro" id="IPR004147">
    <property type="entry name" value="ABC1_dom"/>
</dbReference>
<dbReference type="PANTHER" id="PTHR10566">
    <property type="entry name" value="CHAPERONE-ACTIVITY OF BC1 COMPLEX CABC1 -RELATED"/>
    <property type="match status" value="1"/>
</dbReference>
<dbReference type="PANTHER" id="PTHR10566:SF113">
    <property type="entry name" value="PROTEIN ACTIVITY OF BC1 COMPLEX KINASE 7, CHLOROPLASTIC"/>
    <property type="match status" value="1"/>
</dbReference>
<evidence type="ECO:0000256" key="2">
    <source>
        <dbReference type="SAM" id="MobiDB-lite"/>
    </source>
</evidence>
<comment type="caution">
    <text evidence="5">The sequence shown here is derived from an EMBL/GenBank/DDBJ whole genome shotgun (WGS) entry which is preliminary data.</text>
</comment>
<reference evidence="5 6" key="1">
    <citation type="submission" date="2016-10" db="EMBL/GenBank/DDBJ databases">
        <authorList>
            <person name="Varghese N."/>
            <person name="Submissions S."/>
        </authorList>
    </citation>
    <scope>NUCLEOTIDE SEQUENCE [LARGE SCALE GENOMIC DNA]</scope>
    <source>
        <strain evidence="5 6">WCP15</strain>
    </source>
</reference>
<dbReference type="InterPro" id="IPR050154">
    <property type="entry name" value="UbiB_kinase"/>
</dbReference>
<dbReference type="Proteomes" id="UP000199135">
    <property type="component" value="Unassembled WGS sequence"/>
</dbReference>
<organism evidence="5 6">
    <name type="scientific">Parafannyhessea umbonata</name>
    <dbReference type="NCBI Taxonomy" id="604330"/>
    <lineage>
        <taxon>Bacteria</taxon>
        <taxon>Bacillati</taxon>
        <taxon>Actinomycetota</taxon>
        <taxon>Coriobacteriia</taxon>
        <taxon>Coriobacteriales</taxon>
        <taxon>Atopobiaceae</taxon>
        <taxon>Parafannyhessea</taxon>
    </lineage>
</organism>
<keyword evidence="5" id="KW-0830">Ubiquinone</keyword>
<dbReference type="InterPro" id="IPR011009">
    <property type="entry name" value="Kinase-like_dom_sf"/>
</dbReference>
<evidence type="ECO:0000259" key="4">
    <source>
        <dbReference type="Pfam" id="PF03109"/>
    </source>
</evidence>
<feature type="transmembrane region" description="Helical" evidence="3">
    <location>
        <begin position="579"/>
        <end position="601"/>
    </location>
</feature>
<feature type="compositionally biased region" description="Basic and acidic residues" evidence="2">
    <location>
        <begin position="1"/>
        <end position="24"/>
    </location>
</feature>
<dbReference type="CDD" id="cd05121">
    <property type="entry name" value="ABC1_ADCK3-like"/>
    <property type="match status" value="1"/>
</dbReference>
<feature type="transmembrane region" description="Helical" evidence="3">
    <location>
        <begin position="554"/>
        <end position="573"/>
    </location>
</feature>
<gene>
    <name evidence="5" type="ORF">SAMN05216447_10583</name>
</gene>
<comment type="similarity">
    <text evidence="1">Belongs to the protein kinase superfamily. ADCK protein kinase family.</text>
</comment>
<dbReference type="EMBL" id="FNWT01000005">
    <property type="protein sequence ID" value="SEH54908.1"/>
    <property type="molecule type" value="Genomic_DNA"/>
</dbReference>
<protein>
    <submittedName>
        <fullName evidence="5">Ubiquinone biosynthesis protein</fullName>
    </submittedName>
</protein>
<evidence type="ECO:0000256" key="1">
    <source>
        <dbReference type="ARBA" id="ARBA00009670"/>
    </source>
</evidence>
<keyword evidence="3" id="KW-0812">Transmembrane</keyword>
<evidence type="ECO:0000313" key="6">
    <source>
        <dbReference type="Proteomes" id="UP000199135"/>
    </source>
</evidence>
<feature type="domain" description="ABC1 atypical kinase-like" evidence="4">
    <location>
        <begin position="149"/>
        <end position="391"/>
    </location>
</feature>
<keyword evidence="3" id="KW-0472">Membrane</keyword>
<sequence>MSEDRTTDHRAGRDDAGDAERDMPNAHGEAPRGAGDDPSADWVEDSLFDDRLVDDMLGEDDEPIWYDTIGIFGGRSSAASRYQITRAKKTARLAEILRIASHYDIFRGLTPLTFRKLLEELGPTFVKAGQILSMRSEILPESFCHELTKLRSNVEPMDRELVLETLRAEYREPIEDIFDAIDDVPLGSASVAQVHKARLATGELVAVKVQRPHVQEIMAQDISIMRSLARRASRFIGDAQFLDLQSVVDELWQSFREETDFLVEAHSLEEFRRNNADCAYVTCPKPYIKLCTEHVVVMDYVEGISIGDTRKLSSLGYDLGDIGRKLVDNYASQMLDEGFFHADPHPGNLLVSGGKIVYMDLGIMGRLSSHDRAALTEMVEAVALRDAARLKSGLLRFSVSDVSDVDHPGLLADLDGIIADFGEADLCDLDLSAFMNALISMARKNGIELPGTVTMLARSLVTLEGVVDELLPGTSIVEIVREHIKAHSDLADSAKAEARRLSRASLAATRGLLDAAAQSSTAMNMLTRGQLRMNLDLVGYEDPVGDLARSADRLTMGIVIAGLFIGSSVVYYARIKPVIFGVPVIGFVGYVVAFLMGVWLVRSIMSEGKRRR</sequence>
<keyword evidence="3" id="KW-1133">Transmembrane helix</keyword>
<evidence type="ECO:0000256" key="3">
    <source>
        <dbReference type="SAM" id="Phobius"/>
    </source>
</evidence>
<keyword evidence="6" id="KW-1185">Reference proteome</keyword>
<proteinExistence type="inferred from homology"/>
<accession>A0A1H6IZ72</accession>
<dbReference type="Pfam" id="PF03109">
    <property type="entry name" value="ABC1"/>
    <property type="match status" value="1"/>
</dbReference>
<dbReference type="SUPFAM" id="SSF56112">
    <property type="entry name" value="Protein kinase-like (PK-like)"/>
    <property type="match status" value="1"/>
</dbReference>
<dbReference type="RefSeq" id="WP_234970625.1">
    <property type="nucleotide sequence ID" value="NZ_FNWT01000005.1"/>
</dbReference>
<name>A0A1H6IZ72_9ACTN</name>
<evidence type="ECO:0000313" key="5">
    <source>
        <dbReference type="EMBL" id="SEH54908.1"/>
    </source>
</evidence>